<feature type="chain" id="PRO_5015393069" evidence="1">
    <location>
        <begin position="33"/>
        <end position="414"/>
    </location>
</feature>
<keyword evidence="1" id="KW-0732">Signal</keyword>
<dbReference type="InterPro" id="IPR021488">
    <property type="entry name" value="DUF3142"/>
</dbReference>
<gene>
    <name evidence="2" type="ORF">C2I19_19755</name>
</gene>
<dbReference type="PROSITE" id="PS51257">
    <property type="entry name" value="PROKAR_LIPOPROTEIN"/>
    <property type="match status" value="1"/>
</dbReference>
<dbReference type="Proteomes" id="UP000237082">
    <property type="component" value="Unassembled WGS sequence"/>
</dbReference>
<evidence type="ECO:0000313" key="3">
    <source>
        <dbReference type="Proteomes" id="UP000237082"/>
    </source>
</evidence>
<dbReference type="EMBL" id="PQWB01000148">
    <property type="protein sequence ID" value="POZ60277.1"/>
    <property type="molecule type" value="Genomic_DNA"/>
</dbReference>
<evidence type="ECO:0000256" key="1">
    <source>
        <dbReference type="SAM" id="SignalP"/>
    </source>
</evidence>
<reference evidence="3" key="1">
    <citation type="submission" date="2018-02" db="EMBL/GenBank/DDBJ databases">
        <authorList>
            <person name="O'Hara-Hanley K."/>
            <person name="Soby S."/>
        </authorList>
    </citation>
    <scope>NUCLEOTIDE SEQUENCE [LARGE SCALE GENOMIC DNA]</scope>
    <source>
        <strain evidence="3">MWU14-2602</strain>
    </source>
</reference>
<protein>
    <submittedName>
        <fullName evidence="2">DUF3142 domain-containing protein</fullName>
    </submittedName>
</protein>
<organism evidence="2 3">
    <name type="scientific">Chromobacterium alticapitis</name>
    <dbReference type="NCBI Taxonomy" id="2073169"/>
    <lineage>
        <taxon>Bacteria</taxon>
        <taxon>Pseudomonadati</taxon>
        <taxon>Pseudomonadota</taxon>
        <taxon>Betaproteobacteria</taxon>
        <taxon>Neisseriales</taxon>
        <taxon>Chromobacteriaceae</taxon>
        <taxon>Chromobacterium</taxon>
    </lineage>
</organism>
<dbReference type="OrthoDB" id="187794at2"/>
<accession>A0A2S5DBD9</accession>
<keyword evidence="3" id="KW-1185">Reference proteome</keyword>
<comment type="caution">
    <text evidence="2">The sequence shown here is derived from an EMBL/GenBank/DDBJ whole genome shotgun (WGS) entry which is preliminary data.</text>
</comment>
<name>A0A2S5DBD9_9NEIS</name>
<proteinExistence type="predicted"/>
<feature type="signal peptide" evidence="1">
    <location>
        <begin position="1"/>
        <end position="32"/>
    </location>
</feature>
<sequence>MQSLRPRCRQPVYRRALSLLSSLGLASLSLSACDHGTPLPNDAYVWQRQWTPELKDAIRDNADVVRQWRVLAGEREARPKQAEPWRYTEPDWPALLSSRRPVIAVFRLNGQAPPGNQDASAIIGRFRQWQARGAMLAGIEIDHDCASSRLPAYAAFLRELRRQLPAAATLSITALPTWLDSPALESLLAAPDESVLQVHAVMQPRRGLFDPEQAQDWAMAYAKRAPRPWRIALPAYGSRVVWDQAGRIAAVESERSLLIADGLASELIAPPEQVMDFVKKMEAAPPRGLAGLVWFRLPTGQDRRAWSQSTWHAALARQPLFSKLEITATPAASGLYDLWLSNSGNADAPLPAALRWPASCLAADGAGGYALDYDAAGMLLRRVQPGLLQPGAKRRTGWLRCPALDPKKDIHVQA</sequence>
<evidence type="ECO:0000313" key="2">
    <source>
        <dbReference type="EMBL" id="POZ60277.1"/>
    </source>
</evidence>
<dbReference type="AlphaFoldDB" id="A0A2S5DBD9"/>
<dbReference type="Pfam" id="PF11340">
    <property type="entry name" value="DUF3142"/>
    <property type="match status" value="1"/>
</dbReference>